<dbReference type="Pfam" id="PF19991">
    <property type="entry name" value="HMA_2"/>
    <property type="match status" value="1"/>
</dbReference>
<evidence type="ECO:0008006" key="3">
    <source>
        <dbReference type="Google" id="ProtNLM"/>
    </source>
</evidence>
<accession>A0A371IS94</accession>
<proteinExistence type="predicted"/>
<evidence type="ECO:0000313" key="2">
    <source>
        <dbReference type="Proteomes" id="UP000243494"/>
    </source>
</evidence>
<reference evidence="1 2" key="1">
    <citation type="journal article" date="2017" name="Genome Announc.">
        <title>Draft Genome Sequence of Romboutsia maritimum sp. nov. Strain CCRI-22766(T), Isolated from Coastal Estuarine Mud.</title>
        <authorList>
            <person name="Maheux A.F."/>
            <person name="Boudreau D.K."/>
            <person name="Berube E."/>
            <person name="Boissinot M."/>
            <person name="Raymond F."/>
            <person name="Brodeur S."/>
            <person name="Corbeil J."/>
            <person name="Brightwell G."/>
            <person name="Broda D."/>
            <person name="Omar R.F."/>
            <person name="Bergeron M.G."/>
        </authorList>
    </citation>
    <scope>NUCLEOTIDE SEQUENCE [LARGE SCALE GENOMIC DNA]</scope>
    <source>
        <strain evidence="1 2">CCRI-22766</strain>
    </source>
</reference>
<gene>
    <name evidence="1" type="ORF">CHF27_008630</name>
</gene>
<protein>
    <recommendedName>
        <fullName evidence="3">Cation transporter</fullName>
    </recommendedName>
</protein>
<dbReference type="EMBL" id="NOJZ02000014">
    <property type="protein sequence ID" value="RDY23356.1"/>
    <property type="molecule type" value="Genomic_DNA"/>
</dbReference>
<keyword evidence="2" id="KW-1185">Reference proteome</keyword>
<evidence type="ECO:0000313" key="1">
    <source>
        <dbReference type="EMBL" id="RDY23356.1"/>
    </source>
</evidence>
<comment type="caution">
    <text evidence="1">The sequence shown here is derived from an EMBL/GenBank/DDBJ whole genome shotgun (WGS) entry which is preliminary data.</text>
</comment>
<sequence length="125" mass="14673">MDFKNYIIKHFARFKVVHTIPGRIRLKVSNASKIPKEAREYDRYVIQGIRILDGIEHVEFNYLTGSVLINYDTTKVYEDKVIKWINKVLEIVLQDIKLIQEYGETNASYVVGTLEQKLREIVNTI</sequence>
<organism evidence="1 2">
    <name type="scientific">Romboutsia maritimum</name>
    <dbReference type="NCBI Taxonomy" id="2020948"/>
    <lineage>
        <taxon>Bacteria</taxon>
        <taxon>Bacillati</taxon>
        <taxon>Bacillota</taxon>
        <taxon>Clostridia</taxon>
        <taxon>Peptostreptococcales</taxon>
        <taxon>Peptostreptococcaceae</taxon>
        <taxon>Romboutsia</taxon>
    </lineage>
</organism>
<dbReference type="Proteomes" id="UP000243494">
    <property type="component" value="Unassembled WGS sequence"/>
</dbReference>
<dbReference type="OrthoDB" id="2053977at2"/>
<dbReference type="AlphaFoldDB" id="A0A371IS94"/>
<name>A0A371IS94_9FIRM</name>